<evidence type="ECO:0000313" key="3">
    <source>
        <dbReference type="EMBL" id="GIH98627.1"/>
    </source>
</evidence>
<evidence type="ECO:0000256" key="1">
    <source>
        <dbReference type="SAM" id="MobiDB-lite"/>
    </source>
</evidence>
<gene>
    <name evidence="3" type="ORF">Pta02_06360</name>
</gene>
<keyword evidence="2" id="KW-1133">Transmembrane helix</keyword>
<dbReference type="RefSeq" id="WP_203873111.1">
    <property type="nucleotide sequence ID" value="NZ_BOOK01000004.1"/>
</dbReference>
<evidence type="ECO:0000313" key="4">
    <source>
        <dbReference type="Proteomes" id="UP000634476"/>
    </source>
</evidence>
<name>A0A8J3WRY0_9ACTN</name>
<organism evidence="3 4">
    <name type="scientific">Planobispora takensis</name>
    <dbReference type="NCBI Taxonomy" id="1367882"/>
    <lineage>
        <taxon>Bacteria</taxon>
        <taxon>Bacillati</taxon>
        <taxon>Actinomycetota</taxon>
        <taxon>Actinomycetes</taxon>
        <taxon>Streptosporangiales</taxon>
        <taxon>Streptosporangiaceae</taxon>
        <taxon>Planobispora</taxon>
    </lineage>
</organism>
<dbReference type="AlphaFoldDB" id="A0A8J3WRY0"/>
<reference evidence="3" key="1">
    <citation type="submission" date="2021-01" db="EMBL/GenBank/DDBJ databases">
        <title>Whole genome shotgun sequence of Planobispora takensis NBRC 109077.</title>
        <authorList>
            <person name="Komaki H."/>
            <person name="Tamura T."/>
        </authorList>
    </citation>
    <scope>NUCLEOTIDE SEQUENCE</scope>
    <source>
        <strain evidence="3">NBRC 109077</strain>
    </source>
</reference>
<accession>A0A8J3WRY0</accession>
<protein>
    <submittedName>
        <fullName evidence="3">Uncharacterized protein</fullName>
    </submittedName>
</protein>
<dbReference type="Proteomes" id="UP000634476">
    <property type="component" value="Unassembled WGS sequence"/>
</dbReference>
<comment type="caution">
    <text evidence="3">The sequence shown here is derived from an EMBL/GenBank/DDBJ whole genome shotgun (WGS) entry which is preliminary data.</text>
</comment>
<keyword evidence="2" id="KW-0472">Membrane</keyword>
<keyword evidence="4" id="KW-1185">Reference proteome</keyword>
<sequence>MHAPSSSGRTEPPGEPEILTGPAGDPSPRRKPGPAVVVASALVAAAVGAGSVFAFVHFTGDDRDASPAPGVSGAPQSPGSAQEADDPADPGVSDPDNVTSGADGADGTEGADGPDGSDGSGENSGDGRRGGDGPGADPAESGSGSGSGDETDSSSSGGRGDVQTPPLEDGAVDPRADGEPGFVPPKGPIGGY</sequence>
<proteinExistence type="predicted"/>
<keyword evidence="2" id="KW-0812">Transmembrane</keyword>
<feature type="transmembrane region" description="Helical" evidence="2">
    <location>
        <begin position="35"/>
        <end position="56"/>
    </location>
</feature>
<feature type="region of interest" description="Disordered" evidence="1">
    <location>
        <begin position="60"/>
        <end position="192"/>
    </location>
</feature>
<feature type="compositionally biased region" description="Pro residues" evidence="1">
    <location>
        <begin position="182"/>
        <end position="192"/>
    </location>
</feature>
<feature type="region of interest" description="Disordered" evidence="1">
    <location>
        <begin position="1"/>
        <end position="33"/>
    </location>
</feature>
<evidence type="ECO:0000256" key="2">
    <source>
        <dbReference type="SAM" id="Phobius"/>
    </source>
</evidence>
<dbReference type="EMBL" id="BOOK01000004">
    <property type="protein sequence ID" value="GIH98627.1"/>
    <property type="molecule type" value="Genomic_DNA"/>
</dbReference>